<protein>
    <submittedName>
        <fullName evidence="1">Uncharacterized protein</fullName>
    </submittedName>
</protein>
<keyword evidence="2" id="KW-1185">Reference proteome</keyword>
<dbReference type="PANTHER" id="PTHR46254">
    <property type="entry name" value="PROTEIN GVQW1-RELATED"/>
    <property type="match status" value="1"/>
</dbReference>
<accession>A0A8I3W752</accession>
<dbReference type="Proteomes" id="UP000008225">
    <property type="component" value="Chromosome 12"/>
</dbReference>
<evidence type="ECO:0000313" key="2">
    <source>
        <dbReference type="Proteomes" id="UP000008225"/>
    </source>
</evidence>
<sequence length="131" mass="14800">PVFNCPQSREAGFTSLPCGRLRRGSSAVKANVLNKDAQLANGRARIATWLACLQNLFFYKFFFFLRWSLALSPGWSVVAQSRLTATSASWFKQFFCLSLPSSWDYRHIPPHPANFCIFSRDGVSACWPGWS</sequence>
<name>A0A8I3W752_CALJA</name>
<proteinExistence type="predicted"/>
<dbReference type="Ensembl" id="ENSCJAT00000127533.1">
    <property type="protein sequence ID" value="ENSCJAP00000087975.1"/>
    <property type="gene ID" value="ENSCJAG00000075068.1"/>
</dbReference>
<reference evidence="1 2" key="1">
    <citation type="submission" date="2009-03" db="EMBL/GenBank/DDBJ databases">
        <authorList>
            <person name="Warren W."/>
            <person name="Ye L."/>
            <person name="Minx P."/>
            <person name="Worley K."/>
            <person name="Gibbs R."/>
            <person name="Wilson R.K."/>
        </authorList>
    </citation>
    <scope>NUCLEOTIDE SEQUENCE [LARGE SCALE GENOMIC DNA]</scope>
</reference>
<organism evidence="1 2">
    <name type="scientific">Callithrix jacchus</name>
    <name type="common">White-tufted-ear marmoset</name>
    <name type="synonym">Simia Jacchus</name>
    <dbReference type="NCBI Taxonomy" id="9483"/>
    <lineage>
        <taxon>Eukaryota</taxon>
        <taxon>Metazoa</taxon>
        <taxon>Chordata</taxon>
        <taxon>Craniata</taxon>
        <taxon>Vertebrata</taxon>
        <taxon>Euteleostomi</taxon>
        <taxon>Mammalia</taxon>
        <taxon>Eutheria</taxon>
        <taxon>Euarchontoglires</taxon>
        <taxon>Primates</taxon>
        <taxon>Haplorrhini</taxon>
        <taxon>Platyrrhini</taxon>
        <taxon>Cebidae</taxon>
        <taxon>Callitrichinae</taxon>
        <taxon>Callithrix</taxon>
        <taxon>Callithrix</taxon>
    </lineage>
</organism>
<dbReference type="GeneTree" id="ENSGT00980000199842"/>
<reference evidence="1" key="2">
    <citation type="submission" date="2025-08" db="UniProtKB">
        <authorList>
            <consortium name="Ensembl"/>
        </authorList>
    </citation>
    <scope>IDENTIFICATION</scope>
</reference>
<reference evidence="1" key="3">
    <citation type="submission" date="2025-09" db="UniProtKB">
        <authorList>
            <consortium name="Ensembl"/>
        </authorList>
    </citation>
    <scope>IDENTIFICATION</scope>
</reference>
<evidence type="ECO:0000313" key="1">
    <source>
        <dbReference type="Ensembl" id="ENSCJAP00000087975.1"/>
    </source>
</evidence>
<dbReference type="AlphaFoldDB" id="A0A8I3W752"/>